<name>A0A8S5SCW1_9CAUD</name>
<dbReference type="Pfam" id="PF05133">
    <property type="entry name" value="SPP1_portal"/>
    <property type="match status" value="1"/>
</dbReference>
<protein>
    <submittedName>
        <fullName evidence="1">PORTAL PROTEIN</fullName>
    </submittedName>
</protein>
<dbReference type="InterPro" id="IPR021145">
    <property type="entry name" value="Portal_protein_SPP1_Gp6-like"/>
</dbReference>
<dbReference type="EMBL" id="BK032570">
    <property type="protein sequence ID" value="DAF48570.1"/>
    <property type="molecule type" value="Genomic_DNA"/>
</dbReference>
<accession>A0A8S5SCW1</accession>
<evidence type="ECO:0000313" key="1">
    <source>
        <dbReference type="EMBL" id="DAF48570.1"/>
    </source>
</evidence>
<proteinExistence type="predicted"/>
<reference evidence="1" key="1">
    <citation type="journal article" date="2021" name="Proc. Natl. Acad. Sci. U.S.A.">
        <title>A Catalog of Tens of Thousands of Viruses from Human Metagenomes Reveals Hidden Associations with Chronic Diseases.</title>
        <authorList>
            <person name="Tisza M.J."/>
            <person name="Buck C.B."/>
        </authorList>
    </citation>
    <scope>NUCLEOTIDE SEQUENCE</scope>
    <source>
        <strain evidence="1">CtqBc4</strain>
    </source>
</reference>
<organism evidence="1">
    <name type="scientific">Siphoviridae sp. ctqBc4</name>
    <dbReference type="NCBI Taxonomy" id="2827945"/>
    <lineage>
        <taxon>Viruses</taxon>
        <taxon>Duplodnaviria</taxon>
        <taxon>Heunggongvirae</taxon>
        <taxon>Uroviricota</taxon>
        <taxon>Caudoviricetes</taxon>
    </lineage>
</organism>
<sequence length="464" mass="52298">MSDRYGDAVASEAQSLTFQDMERARGNLAGFVLSAVRRHIGTEAYRVARRADLYDHQLNPTINELRRLMWAANGAKVDDPQASNSRLASNFFHRLNTQRCQYSLGNGVTFAVDNEGTKKALGRNFDRDLQGIAYDALIHGVCFGFWNLDRLYRFPLTEFVPLWDEETGALRAGARFWRIAPNRPLQVVLYEEDGFTRYVADRNQLERDARLTVVSEKQPYITRTAYVPADGVTEVIAADNYGSLPIVPMWGSKLRQSTLVGMERSIDSYDLVRSGFANDMADCAEVYWIVENRGGMDQKDLARFLDRLKFHHIAEANTDDGGRVAPYTNEVPYQARQAFLDSIRKGIYEDFGGLDVHAVEAGATNDHIEAAYQPLDENASDFEYQVSGFIARVLKLAGIDDVPTFQRNRISNQGETVQMVVQEAQWLDHETILRKLPNIGPDEVAGIMQRVEDEANGNYSLTGE</sequence>